<sequence>MGASRQQKGMASSGVYPGFFFGKATNEEPYSRREICQYRPSPNSQHARWRKSADKRIRENFRGHRVDCEDESRNTSQNEEDLRLSWTTMRTMEGGTTRQQGCRGWLVRAKTSLDDKNVGMAPSTINGDEFHQRTGMAYHSAINAKKR</sequence>
<dbReference type="Proteomes" id="UP000053105">
    <property type="component" value="Unassembled WGS sequence"/>
</dbReference>
<dbReference type="AlphaFoldDB" id="A0A0M9A690"/>
<evidence type="ECO:0000313" key="1">
    <source>
        <dbReference type="EMBL" id="KOX78087.1"/>
    </source>
</evidence>
<dbReference type="EMBL" id="KQ435727">
    <property type="protein sequence ID" value="KOX78087.1"/>
    <property type="molecule type" value="Genomic_DNA"/>
</dbReference>
<proteinExistence type="predicted"/>
<gene>
    <name evidence="1" type="ORF">WN51_05976</name>
</gene>
<reference evidence="1 2" key="1">
    <citation type="submission" date="2015-07" db="EMBL/GenBank/DDBJ databases">
        <title>The genome of Melipona quadrifasciata.</title>
        <authorList>
            <person name="Pan H."/>
            <person name="Kapheim K."/>
        </authorList>
    </citation>
    <scope>NUCLEOTIDE SEQUENCE [LARGE SCALE GENOMIC DNA]</scope>
    <source>
        <strain evidence="1">0111107301</strain>
        <tissue evidence="1">Whole body</tissue>
    </source>
</reference>
<accession>A0A0M9A690</accession>
<evidence type="ECO:0000313" key="2">
    <source>
        <dbReference type="Proteomes" id="UP000053105"/>
    </source>
</evidence>
<protein>
    <submittedName>
        <fullName evidence="1">Uncharacterized protein</fullName>
    </submittedName>
</protein>
<name>A0A0M9A690_9HYME</name>
<keyword evidence="2" id="KW-1185">Reference proteome</keyword>
<organism evidence="1 2">
    <name type="scientific">Melipona quadrifasciata</name>
    <dbReference type="NCBI Taxonomy" id="166423"/>
    <lineage>
        <taxon>Eukaryota</taxon>
        <taxon>Metazoa</taxon>
        <taxon>Ecdysozoa</taxon>
        <taxon>Arthropoda</taxon>
        <taxon>Hexapoda</taxon>
        <taxon>Insecta</taxon>
        <taxon>Pterygota</taxon>
        <taxon>Neoptera</taxon>
        <taxon>Endopterygota</taxon>
        <taxon>Hymenoptera</taxon>
        <taxon>Apocrita</taxon>
        <taxon>Aculeata</taxon>
        <taxon>Apoidea</taxon>
        <taxon>Anthophila</taxon>
        <taxon>Apidae</taxon>
        <taxon>Melipona</taxon>
    </lineage>
</organism>